<dbReference type="AlphaFoldDB" id="A0AAJ0CLD6"/>
<keyword evidence="2" id="KW-1185">Reference proteome</keyword>
<comment type="caution">
    <text evidence="1">The sequence shown here is derived from an EMBL/GenBank/DDBJ whole genome shotgun (WGS) entry which is preliminary data.</text>
</comment>
<sequence length="641" mass="71278">MDQAQAISCAENIALLHLLHAVPTRPSKNPNKDLSGRKPSNYSLSFETERKLSYLLASISSVTEKIDHIPAVCIREDARTKSLHVLLAVNQAKFDDCKSLMEKLKAGFSKLFLMLSKVENATKGPATVTSQSDILGAIIEMCSGRIICRLRLTKKSSLKPPLSKRLQSAIGLVSHESANQFVEAAKLLDKQISSYTKHRTLEELQLVIEAAYQLGKKPHFSDCVDSIMEIEMERSAKTALLDTIQKLSRYKQTARFLHSAAKKDRLLRTMKLVPVRLPDMAFRNDSPLTLNPSLLSALRRGGWPSKEKNIRRVCDLLKVTQEHAKKCFVDQTIKSFSQSKVHAEIQLIYHCEVEGFQNPPRVICSSKDACYLCNLFIGVVGKFHTPRSHGRLHPAWKLPVFPQPSDLPLRLNTLLEEKIQSSICTMLQRRAKTIYPFPNESTILTLPVSTSTLASLICHSEHGEGIIAAQLPLASDIARLETGDSILQSAASHSTEIIGTIQQDYCNSLSESDDHEPCEPAPSQDQLVSLTKGVKTSAEVIASRSSPIYEAWPLQVQVEKNDTATKPSCKGENLPSIHFSIEWLSEEEARQIRRENPRLIIDAGSMESEVTIKLGDSDNFFIAARDAMVRMCMPKVPLGAP</sequence>
<organism evidence="1 2">
    <name type="scientific">Conoideocrella luteorostrata</name>
    <dbReference type="NCBI Taxonomy" id="1105319"/>
    <lineage>
        <taxon>Eukaryota</taxon>
        <taxon>Fungi</taxon>
        <taxon>Dikarya</taxon>
        <taxon>Ascomycota</taxon>
        <taxon>Pezizomycotina</taxon>
        <taxon>Sordariomycetes</taxon>
        <taxon>Hypocreomycetidae</taxon>
        <taxon>Hypocreales</taxon>
        <taxon>Clavicipitaceae</taxon>
        <taxon>Conoideocrella</taxon>
    </lineage>
</organism>
<evidence type="ECO:0000313" key="2">
    <source>
        <dbReference type="Proteomes" id="UP001251528"/>
    </source>
</evidence>
<proteinExistence type="predicted"/>
<accession>A0AAJ0CLD6</accession>
<evidence type="ECO:0000313" key="1">
    <source>
        <dbReference type="EMBL" id="KAK2595134.1"/>
    </source>
</evidence>
<dbReference type="Proteomes" id="UP001251528">
    <property type="component" value="Unassembled WGS sequence"/>
</dbReference>
<dbReference type="Pfam" id="PF14441">
    <property type="entry name" value="OTT_1508_deam"/>
    <property type="match status" value="1"/>
</dbReference>
<dbReference type="EMBL" id="JASWJB010000142">
    <property type="protein sequence ID" value="KAK2595134.1"/>
    <property type="molecule type" value="Genomic_DNA"/>
</dbReference>
<name>A0AAJ0CLD6_9HYPO</name>
<reference evidence="1" key="1">
    <citation type="submission" date="2023-06" db="EMBL/GenBank/DDBJ databases">
        <title>Conoideocrella luteorostrata (Hypocreales: Clavicipitaceae), a potential biocontrol fungus for elongate hemlock scale in United States Christmas tree production areas.</title>
        <authorList>
            <person name="Barrett H."/>
            <person name="Lovett B."/>
            <person name="Macias A.M."/>
            <person name="Stajich J.E."/>
            <person name="Kasson M.T."/>
        </authorList>
    </citation>
    <scope>NUCLEOTIDE SEQUENCE</scope>
    <source>
        <strain evidence="1">ARSEF 14590</strain>
    </source>
</reference>
<dbReference type="InterPro" id="IPR027796">
    <property type="entry name" value="OTT_1508_deam-like"/>
</dbReference>
<protein>
    <submittedName>
        <fullName evidence="1">Uncharacterized protein</fullName>
    </submittedName>
</protein>
<gene>
    <name evidence="1" type="ORF">QQS21_007160</name>
</gene>